<dbReference type="SMART" id="SM00326">
    <property type="entry name" value="SH3"/>
    <property type="match status" value="3"/>
</dbReference>
<reference evidence="5" key="1">
    <citation type="submission" date="2021-01" db="UniProtKB">
        <authorList>
            <consortium name="EnsemblMetazoa"/>
        </authorList>
    </citation>
    <scope>IDENTIFICATION</scope>
</reference>
<evidence type="ECO:0000256" key="1">
    <source>
        <dbReference type="ARBA" id="ARBA00022443"/>
    </source>
</evidence>
<dbReference type="EnsemblMetazoa" id="CLYHEMT010190.1">
    <property type="protein sequence ID" value="CLYHEMP010190.1"/>
    <property type="gene ID" value="CLYHEMG010190"/>
</dbReference>
<evidence type="ECO:0000256" key="3">
    <source>
        <dbReference type="SAM" id="MobiDB-lite"/>
    </source>
</evidence>
<dbReference type="InterPro" id="IPR036028">
    <property type="entry name" value="SH3-like_dom_sf"/>
</dbReference>
<dbReference type="PANTHER" id="PTHR15176:SF1">
    <property type="entry name" value="NEPHROCYSTIN-1"/>
    <property type="match status" value="1"/>
</dbReference>
<dbReference type="GO" id="GO:0005929">
    <property type="term" value="C:cilium"/>
    <property type="evidence" value="ECO:0007669"/>
    <property type="project" value="TreeGrafter"/>
</dbReference>
<dbReference type="Proteomes" id="UP000594262">
    <property type="component" value="Unplaced"/>
</dbReference>
<evidence type="ECO:0000259" key="4">
    <source>
        <dbReference type="PROSITE" id="PS50002"/>
    </source>
</evidence>
<organism evidence="5 6">
    <name type="scientific">Clytia hemisphaerica</name>
    <dbReference type="NCBI Taxonomy" id="252671"/>
    <lineage>
        <taxon>Eukaryota</taxon>
        <taxon>Metazoa</taxon>
        <taxon>Cnidaria</taxon>
        <taxon>Hydrozoa</taxon>
        <taxon>Hydroidolina</taxon>
        <taxon>Leptothecata</taxon>
        <taxon>Obeliida</taxon>
        <taxon>Clytiidae</taxon>
        <taxon>Clytia</taxon>
    </lineage>
</organism>
<feature type="compositionally biased region" description="Polar residues" evidence="3">
    <location>
        <begin position="243"/>
        <end position="255"/>
    </location>
</feature>
<dbReference type="SUPFAM" id="SSF50044">
    <property type="entry name" value="SH3-domain"/>
    <property type="match status" value="3"/>
</dbReference>
<feature type="compositionally biased region" description="Polar residues" evidence="3">
    <location>
        <begin position="265"/>
        <end position="276"/>
    </location>
</feature>
<dbReference type="Pfam" id="PF07653">
    <property type="entry name" value="SH3_2"/>
    <property type="match status" value="1"/>
</dbReference>
<feature type="domain" description="SH3" evidence="4">
    <location>
        <begin position="49"/>
        <end position="108"/>
    </location>
</feature>
<feature type="region of interest" description="Disordered" evidence="3">
    <location>
        <begin position="405"/>
        <end position="433"/>
    </location>
</feature>
<evidence type="ECO:0000313" key="5">
    <source>
        <dbReference type="EnsemblMetazoa" id="CLYHEMP010190.1"/>
    </source>
</evidence>
<dbReference type="InterPro" id="IPR039687">
    <property type="entry name" value="NPHP1"/>
</dbReference>
<dbReference type="PROSITE" id="PS50002">
    <property type="entry name" value="SH3"/>
    <property type="match status" value="1"/>
</dbReference>
<dbReference type="InterPro" id="IPR001452">
    <property type="entry name" value="SH3_domain"/>
</dbReference>
<sequence>MAFLCPYGSKGNKEAAPKPIPHDAYQRNREYDDLEDNLDRLSLKENRTHQTSLMIVVEDYYPCSALELPVRKGEIVQYIQSEGVWTYVRARNGADGYIPRRHCCLVDPAELSDVGYFSDHQNWERVSPPSTGNSRTSSFQRDSPRSVRFVGANINRDGSFSFSSTTSSLSSSSPKSLVVEPLKRRSGLYTDGPHVDNNRLFDRTPKQLRKNTAVMNEDMRPVCGRKCGENCEHKNALKKDRTFSQTSQISGQSSKSRADSDTRPRSTSSNQKLKKSSVISVSTKNINKSVSFNEIKTKSSQLKEIKTQSSQLIFDDVDGRPKTPTEKSYFELPHTKCGHPELIIIQKHNKKSETDISVDRGDYAAIINDTKYDDWMYIVNEAGERGFIPKNCAIKHECHDCQENATTPVNENPNKPFGSETLPSPRSPTDDKPVYTTEDFKTMRQLVITKDYSGHSLDDLYVCIGDIVYMSPDEQSGDEWLWVHSLKLNSSGYIPICVSKDMMLIQKASV</sequence>
<dbReference type="GO" id="GO:0090251">
    <property type="term" value="P:protein localization involved in establishment of planar polarity"/>
    <property type="evidence" value="ECO:0007669"/>
    <property type="project" value="TreeGrafter"/>
</dbReference>
<name>A0A7M5VCD1_9CNID</name>
<accession>A0A7M5VCD1</accession>
<dbReference type="PANTHER" id="PTHR15176">
    <property type="entry name" value="NEPHROCYSTIN"/>
    <property type="match status" value="1"/>
</dbReference>
<dbReference type="AlphaFoldDB" id="A0A7M5VCD1"/>
<proteinExistence type="predicted"/>
<dbReference type="OrthoDB" id="9991832at2759"/>
<keyword evidence="6" id="KW-1185">Reference proteome</keyword>
<evidence type="ECO:0000313" key="6">
    <source>
        <dbReference type="Proteomes" id="UP000594262"/>
    </source>
</evidence>
<evidence type="ECO:0000256" key="2">
    <source>
        <dbReference type="PROSITE-ProRule" id="PRU00192"/>
    </source>
</evidence>
<keyword evidence="1 2" id="KW-0728">SH3 domain</keyword>
<dbReference type="RefSeq" id="XP_066927968.1">
    <property type="nucleotide sequence ID" value="XM_067071867.1"/>
</dbReference>
<protein>
    <recommendedName>
        <fullName evidence="4">SH3 domain-containing protein</fullName>
    </recommendedName>
</protein>
<dbReference type="GeneID" id="136815420"/>
<feature type="region of interest" description="Disordered" evidence="3">
    <location>
        <begin position="239"/>
        <end position="276"/>
    </location>
</feature>
<dbReference type="GO" id="GO:0005737">
    <property type="term" value="C:cytoplasm"/>
    <property type="evidence" value="ECO:0007669"/>
    <property type="project" value="TreeGrafter"/>
</dbReference>
<dbReference type="Gene3D" id="2.30.30.40">
    <property type="entry name" value="SH3 Domains"/>
    <property type="match status" value="2"/>
</dbReference>